<dbReference type="Pfam" id="PF03636">
    <property type="entry name" value="Glyco_hydro_65N"/>
    <property type="match status" value="1"/>
</dbReference>
<evidence type="ECO:0000259" key="7">
    <source>
        <dbReference type="Pfam" id="PF03633"/>
    </source>
</evidence>
<evidence type="ECO:0000256" key="4">
    <source>
        <dbReference type="PIRSR" id="PIRSR036289-50"/>
    </source>
</evidence>
<protein>
    <submittedName>
        <fullName evidence="9">Glycoside hydrolase family 65 protein</fullName>
    </submittedName>
</protein>
<feature type="binding site" evidence="5">
    <location>
        <begin position="343"/>
        <end position="344"/>
    </location>
    <ligand>
        <name>substrate</name>
    </ligand>
</feature>
<evidence type="ECO:0000256" key="1">
    <source>
        <dbReference type="ARBA" id="ARBA00006768"/>
    </source>
</evidence>
<dbReference type="AlphaFoldDB" id="A0A5M6J0Z5"/>
<dbReference type="PIRSF" id="PIRSF036289">
    <property type="entry name" value="Glycosyl_hydrolase_malt_phosph"/>
    <property type="match status" value="1"/>
</dbReference>
<keyword evidence="3" id="KW-0808">Transferase</keyword>
<evidence type="ECO:0000259" key="6">
    <source>
        <dbReference type="Pfam" id="PF03632"/>
    </source>
</evidence>
<evidence type="ECO:0000256" key="3">
    <source>
        <dbReference type="ARBA" id="ARBA00022679"/>
    </source>
</evidence>
<sequence length="763" mass="84500">MERVLEPTADPLWILEEQGHNPLRESGIESRFTIANGFLGVRGARAVSRGPTWVSWLHTLTWSSWPRTYVAGLFDTPDTDPPVPALVPAADWLRVRILVNGAPLLLREGHLLAHERKLDMNRGVMLTEWHQRNSRGVDVWVRTLRLVSLADRAVGLQLLRLELDRDNLDVRLEASFEGAGLGLDPVLVEPDLGIWRTWQSGKTLAMTGAASLHLDGREVMPSLRDHLRWSWNWQSVAGQVVALDRLAAVSRGDSPDGGAGRMAREALERNRAIGWRGVVAAHEAAWATRWECSDIMVEGDDAALRALRFAIYHLNGSANPADERVSIGARALTGDSYLGHVFWDTEIYLVPFYIVTWPEAARALLMYRYHTLGGARAKAVRMGWRGALYAWESADTGEETTPEEIIGPDGQIIRVLCGREEQHISADVAYAVMQYWRASGDDGFLLEAGAEIVLETARFWASRGVKEADGRRHIRGVIGPDEFHETIDDNAYTNIMAQWNIRTALDLAALLRERWPARWAELAGRLGLDDAEFASWREAADTLVTGQLPGVDLIEQFAGFFQLEEVDLAQYAGRTAAMDVLLGRERTKRSQVIKQADVVALLALLPDAFDARTKLANFRYYEPRCGHDSSLSRSMHAVVAARMGDVDMALRYFRATAAIDLEDKAAGSAGGVHIAALGGLWQTAIFGFAGLSLRGEAPAFDPHLPRDWQGLGFGVHWRGRRIRVRIEPDALTATLEAGEQVPILVRGVAHEIPPGETVRIALG</sequence>
<evidence type="ECO:0000313" key="9">
    <source>
        <dbReference type="EMBL" id="KAA5614253.1"/>
    </source>
</evidence>
<organism evidence="9 10">
    <name type="scientific">Rhodovastum atsumiense</name>
    <dbReference type="NCBI Taxonomy" id="504468"/>
    <lineage>
        <taxon>Bacteria</taxon>
        <taxon>Pseudomonadati</taxon>
        <taxon>Pseudomonadota</taxon>
        <taxon>Alphaproteobacteria</taxon>
        <taxon>Acetobacterales</taxon>
        <taxon>Acetobacteraceae</taxon>
        <taxon>Rhodovastum</taxon>
    </lineage>
</organism>
<dbReference type="Gene3D" id="2.60.420.10">
    <property type="entry name" value="Maltose phosphorylase, domain 3"/>
    <property type="match status" value="1"/>
</dbReference>
<name>A0A5M6J0Z5_9PROT</name>
<dbReference type="GO" id="GO:0005975">
    <property type="term" value="P:carbohydrate metabolic process"/>
    <property type="evidence" value="ECO:0007669"/>
    <property type="project" value="InterPro"/>
</dbReference>
<dbReference type="OrthoDB" id="414934at2"/>
<feature type="domain" description="Glycoside hydrolase family 65 N-terminal" evidence="8">
    <location>
        <begin position="17"/>
        <end position="249"/>
    </location>
</feature>
<reference evidence="9 10" key="1">
    <citation type="submission" date="2019-09" db="EMBL/GenBank/DDBJ databases">
        <title>Genome sequence of Rhodovastum atsumiense, a diverse member of the Acetobacteraceae family of non-sulfur purple photosynthetic bacteria.</title>
        <authorList>
            <person name="Meyer T."/>
            <person name="Kyndt J."/>
        </authorList>
    </citation>
    <scope>NUCLEOTIDE SEQUENCE [LARGE SCALE GENOMIC DNA]</scope>
    <source>
        <strain evidence="9 10">DSM 21279</strain>
    </source>
</reference>
<dbReference type="InterPro" id="IPR011013">
    <property type="entry name" value="Gal_mutarotase_sf_dom"/>
</dbReference>
<accession>A0A5M6J0Z5</accession>
<gene>
    <name evidence="9" type="ORF">F1189_01250</name>
</gene>
<dbReference type="Pfam" id="PF03633">
    <property type="entry name" value="Glyco_hydro_65C"/>
    <property type="match status" value="1"/>
</dbReference>
<dbReference type="GO" id="GO:0004553">
    <property type="term" value="F:hydrolase activity, hydrolyzing O-glycosyl compounds"/>
    <property type="evidence" value="ECO:0007669"/>
    <property type="project" value="TreeGrafter"/>
</dbReference>
<dbReference type="Pfam" id="PF03632">
    <property type="entry name" value="Glyco_hydro_65m"/>
    <property type="match status" value="1"/>
</dbReference>
<dbReference type="SUPFAM" id="SSF74650">
    <property type="entry name" value="Galactose mutarotase-like"/>
    <property type="match status" value="1"/>
</dbReference>
<dbReference type="Gene3D" id="2.70.98.40">
    <property type="entry name" value="Glycoside hydrolase, family 65, N-terminal domain"/>
    <property type="match status" value="1"/>
</dbReference>
<dbReference type="PANTHER" id="PTHR11051">
    <property type="entry name" value="GLYCOSYL HYDROLASE-RELATED"/>
    <property type="match status" value="1"/>
</dbReference>
<keyword evidence="2" id="KW-0328">Glycosyltransferase</keyword>
<feature type="domain" description="Glycoside hydrolase family 65 C-terminal" evidence="7">
    <location>
        <begin position="692"/>
        <end position="749"/>
    </location>
</feature>
<comment type="caution">
    <text evidence="9">The sequence shown here is derived from an EMBL/GenBank/DDBJ whole genome shotgun (WGS) entry which is preliminary data.</text>
</comment>
<keyword evidence="10" id="KW-1185">Reference proteome</keyword>
<keyword evidence="9" id="KW-0378">Hydrolase</keyword>
<feature type="binding site" evidence="5">
    <location>
        <begin position="594"/>
        <end position="595"/>
    </location>
    <ligand>
        <name>substrate</name>
    </ligand>
</feature>
<dbReference type="RefSeq" id="WP_150038680.1">
    <property type="nucleotide sequence ID" value="NZ_OW485601.1"/>
</dbReference>
<dbReference type="InterPro" id="IPR012341">
    <property type="entry name" value="6hp_glycosidase-like_sf"/>
</dbReference>
<feature type="active site" description="Proton donor" evidence="4">
    <location>
        <position position="482"/>
    </location>
</feature>
<evidence type="ECO:0000256" key="2">
    <source>
        <dbReference type="ARBA" id="ARBA00022676"/>
    </source>
</evidence>
<dbReference type="InterPro" id="IPR005196">
    <property type="entry name" value="Glyco_hydro_65_N"/>
</dbReference>
<dbReference type="InterPro" id="IPR037018">
    <property type="entry name" value="GH65_N"/>
</dbReference>
<dbReference type="Gene3D" id="1.50.10.10">
    <property type="match status" value="1"/>
</dbReference>
<dbReference type="InterPro" id="IPR005194">
    <property type="entry name" value="Glyco_hydro_65_C"/>
</dbReference>
<dbReference type="Proteomes" id="UP000325255">
    <property type="component" value="Unassembled WGS sequence"/>
</dbReference>
<dbReference type="GO" id="GO:0016757">
    <property type="term" value="F:glycosyltransferase activity"/>
    <property type="evidence" value="ECO:0007669"/>
    <property type="project" value="UniProtKB-KW"/>
</dbReference>
<dbReference type="InterPro" id="IPR017045">
    <property type="entry name" value="Malt_Pase/Glycosyl_Hdrlase"/>
</dbReference>
<dbReference type="InterPro" id="IPR005195">
    <property type="entry name" value="Glyco_hydro_65_M"/>
</dbReference>
<dbReference type="GO" id="GO:0030246">
    <property type="term" value="F:carbohydrate binding"/>
    <property type="evidence" value="ECO:0007669"/>
    <property type="project" value="InterPro"/>
</dbReference>
<evidence type="ECO:0000256" key="5">
    <source>
        <dbReference type="PIRSR" id="PIRSR036289-51"/>
    </source>
</evidence>
<dbReference type="InterPro" id="IPR008928">
    <property type="entry name" value="6-hairpin_glycosidase_sf"/>
</dbReference>
<dbReference type="EMBL" id="VWPK01000002">
    <property type="protein sequence ID" value="KAA5614253.1"/>
    <property type="molecule type" value="Genomic_DNA"/>
</dbReference>
<comment type="similarity">
    <text evidence="1">Belongs to the glycosyl hydrolase 65 family.</text>
</comment>
<proteinExistence type="inferred from homology"/>
<evidence type="ECO:0000313" key="10">
    <source>
        <dbReference type="Proteomes" id="UP000325255"/>
    </source>
</evidence>
<dbReference type="SUPFAM" id="SSF48208">
    <property type="entry name" value="Six-hairpin glycosidases"/>
    <property type="match status" value="1"/>
</dbReference>
<feature type="domain" description="Glycoside hydrolase family 65 central catalytic" evidence="6">
    <location>
        <begin position="308"/>
        <end position="682"/>
    </location>
</feature>
<evidence type="ECO:0000259" key="8">
    <source>
        <dbReference type="Pfam" id="PF03636"/>
    </source>
</evidence>
<dbReference type="PANTHER" id="PTHR11051:SF8">
    <property type="entry name" value="PROTEIN-GLUCOSYLGALACTOSYLHYDROXYLYSINE GLUCOSIDASE"/>
    <property type="match status" value="1"/>
</dbReference>